<keyword evidence="7" id="KW-1015">Disulfide bond</keyword>
<accession>A0A3P8NXM3</accession>
<feature type="domain" description="Pentraxin (PTX)" evidence="11">
    <location>
        <begin position="56"/>
        <end position="257"/>
    </location>
</feature>
<dbReference type="GeneTree" id="ENSGT01100000263515"/>
<keyword evidence="13" id="KW-1185">Reference proteome</keyword>
<evidence type="ECO:0000256" key="6">
    <source>
        <dbReference type="ARBA" id="ARBA00022837"/>
    </source>
</evidence>
<evidence type="ECO:0000259" key="11">
    <source>
        <dbReference type="PROSITE" id="PS51828"/>
    </source>
</evidence>
<protein>
    <recommendedName>
        <fullName evidence="11">Pentraxin (PTX) domain-containing protein</fullName>
    </recommendedName>
</protein>
<evidence type="ECO:0000256" key="10">
    <source>
        <dbReference type="SAM" id="SignalP"/>
    </source>
</evidence>
<comment type="cofactor">
    <cofactor evidence="1">
        <name>Ca(2+)</name>
        <dbReference type="ChEBI" id="CHEBI:29108"/>
    </cofactor>
</comment>
<evidence type="ECO:0000313" key="13">
    <source>
        <dbReference type="Proteomes" id="UP000265100"/>
    </source>
</evidence>
<reference evidence="12" key="4">
    <citation type="submission" date="2025-09" db="UniProtKB">
        <authorList>
            <consortium name="Ensembl"/>
        </authorList>
    </citation>
    <scope>IDENTIFICATION</scope>
</reference>
<dbReference type="FunFam" id="2.60.120.200:FF:000070">
    <property type="entry name" value="Serum amyloid P-component"/>
    <property type="match status" value="1"/>
</dbReference>
<reference evidence="12 13" key="1">
    <citation type="submission" date="2018-05" db="EMBL/GenBank/DDBJ databases">
        <authorList>
            <person name="Datahose"/>
        </authorList>
    </citation>
    <scope>NUCLEOTIDE SEQUENCE</scope>
</reference>
<dbReference type="PROSITE" id="PS51828">
    <property type="entry name" value="PTX_2"/>
    <property type="match status" value="1"/>
</dbReference>
<reference evidence="13" key="2">
    <citation type="submission" date="2023-03" db="EMBL/GenBank/DDBJ databases">
        <authorList>
            <consortium name="Wellcome Sanger Institute Data Sharing"/>
        </authorList>
    </citation>
    <scope>NUCLEOTIDE SEQUENCE [LARGE SCALE GENOMIC DNA]</scope>
</reference>
<dbReference type="GO" id="GO:0005576">
    <property type="term" value="C:extracellular region"/>
    <property type="evidence" value="ECO:0007669"/>
    <property type="project" value="UniProtKB-SubCell"/>
</dbReference>
<evidence type="ECO:0000256" key="7">
    <source>
        <dbReference type="ARBA" id="ARBA00023157"/>
    </source>
</evidence>
<feature type="signal peptide" evidence="10">
    <location>
        <begin position="1"/>
        <end position="50"/>
    </location>
</feature>
<organism evidence="12 13">
    <name type="scientific">Astatotilapia calliptera</name>
    <name type="common">Eastern happy</name>
    <name type="synonym">Chromis callipterus</name>
    <dbReference type="NCBI Taxonomy" id="8154"/>
    <lineage>
        <taxon>Eukaryota</taxon>
        <taxon>Metazoa</taxon>
        <taxon>Chordata</taxon>
        <taxon>Craniata</taxon>
        <taxon>Vertebrata</taxon>
        <taxon>Euteleostomi</taxon>
        <taxon>Actinopterygii</taxon>
        <taxon>Neopterygii</taxon>
        <taxon>Teleostei</taxon>
        <taxon>Neoteleostei</taxon>
        <taxon>Acanthomorphata</taxon>
        <taxon>Ovalentaria</taxon>
        <taxon>Cichlomorphae</taxon>
        <taxon>Cichliformes</taxon>
        <taxon>Cichlidae</taxon>
        <taxon>African cichlids</taxon>
        <taxon>Pseudocrenilabrinae</taxon>
        <taxon>Haplochromini</taxon>
        <taxon>Astatotilapia</taxon>
    </lineage>
</organism>
<dbReference type="SUPFAM" id="SSF49899">
    <property type="entry name" value="Concanavalin A-like lectins/glucanases"/>
    <property type="match status" value="1"/>
</dbReference>
<keyword evidence="3" id="KW-0964">Secreted</keyword>
<dbReference type="OrthoDB" id="547680at2759"/>
<evidence type="ECO:0000256" key="2">
    <source>
        <dbReference type="ARBA" id="ARBA00004613"/>
    </source>
</evidence>
<comment type="caution">
    <text evidence="9">Lacks conserved residue(s) required for the propagation of feature annotation.</text>
</comment>
<name>A0A3P8NXM3_ASTCA</name>
<evidence type="ECO:0000256" key="5">
    <source>
        <dbReference type="ARBA" id="ARBA00022729"/>
    </source>
</evidence>
<dbReference type="PANTHER" id="PTHR45869">
    <property type="entry name" value="C-REACTIVE PROTEIN-RELATED"/>
    <property type="match status" value="1"/>
</dbReference>
<dbReference type="PANTHER" id="PTHR45869:SF7">
    <property type="entry name" value="C-REACTIVE PROTEIN"/>
    <property type="match status" value="1"/>
</dbReference>
<evidence type="ECO:0000256" key="1">
    <source>
        <dbReference type="ARBA" id="ARBA00001913"/>
    </source>
</evidence>
<evidence type="ECO:0000256" key="4">
    <source>
        <dbReference type="ARBA" id="ARBA00022723"/>
    </source>
</evidence>
<keyword evidence="5 10" id="KW-0732">Signal</keyword>
<dbReference type="Bgee" id="ENSACLG00000006484">
    <property type="expression patterns" value="Expressed in liver"/>
</dbReference>
<dbReference type="InterPro" id="IPR013320">
    <property type="entry name" value="ConA-like_dom_sf"/>
</dbReference>
<evidence type="ECO:0000256" key="3">
    <source>
        <dbReference type="ARBA" id="ARBA00022525"/>
    </source>
</evidence>
<dbReference type="PRINTS" id="PR00895">
    <property type="entry name" value="PENTAXIN"/>
</dbReference>
<dbReference type="OMA" id="WESPTGI"/>
<reference evidence="12" key="3">
    <citation type="submission" date="2025-08" db="UniProtKB">
        <authorList>
            <consortium name="Ensembl"/>
        </authorList>
    </citation>
    <scope>IDENTIFICATION</scope>
</reference>
<evidence type="ECO:0000256" key="8">
    <source>
        <dbReference type="ARBA" id="ARBA00038102"/>
    </source>
</evidence>
<dbReference type="Proteomes" id="UP000265100">
    <property type="component" value="Chromosome 11"/>
</dbReference>
<evidence type="ECO:0000313" key="12">
    <source>
        <dbReference type="Ensembl" id="ENSACLP00000009484.1"/>
    </source>
</evidence>
<dbReference type="Pfam" id="PF00354">
    <property type="entry name" value="Pentaxin"/>
    <property type="match status" value="1"/>
</dbReference>
<dbReference type="InterPro" id="IPR051005">
    <property type="entry name" value="Pentraxin_domain"/>
</dbReference>
<dbReference type="Gene3D" id="2.60.120.200">
    <property type="match status" value="1"/>
</dbReference>
<comment type="subcellular location">
    <subcellularLocation>
        <location evidence="2">Secreted</location>
    </subcellularLocation>
</comment>
<keyword evidence="4" id="KW-0479">Metal-binding</keyword>
<dbReference type="Ensembl" id="ENSACLT00000009706.2">
    <property type="protein sequence ID" value="ENSACLP00000009484.1"/>
    <property type="gene ID" value="ENSACLG00000006484.2"/>
</dbReference>
<dbReference type="InterPro" id="IPR001759">
    <property type="entry name" value="PTX_dom"/>
</dbReference>
<dbReference type="GeneID" id="113032227"/>
<dbReference type="SMART" id="SM00159">
    <property type="entry name" value="PTX"/>
    <property type="match status" value="1"/>
</dbReference>
<dbReference type="AlphaFoldDB" id="A0A3P8NXM3"/>
<feature type="chain" id="PRO_5043185116" description="Pentraxin (PTX) domain-containing protein" evidence="10">
    <location>
        <begin position="51"/>
        <end position="259"/>
    </location>
</feature>
<keyword evidence="6" id="KW-0106">Calcium</keyword>
<dbReference type="RefSeq" id="XP_026040778.1">
    <property type="nucleotide sequence ID" value="XM_026184993.1"/>
</dbReference>
<evidence type="ECO:0000256" key="9">
    <source>
        <dbReference type="PROSITE-ProRule" id="PRU01172"/>
    </source>
</evidence>
<sequence length="259" mass="29516">MTSMKETYFHQQTLPLENSLPRWPHATQPPETEFKMALLLLLVTLTTCAATPQNLESKMLTFPEATNTAHTKLLTTKQDLSAVTVCLRSFTDLRRGHPIFSLATSLASNDFLIFKLDASDLFELWVRDKNAEFALQDYKLNTWNAICSTWDATSGIIQLWVNGKPSSRKFVSSGFNISEPMSIVLGQEQDSYGGEFDINQSFIGMISDVHMWDYTMSSCEIQRYSDELSFTLGNVLNWNALDFQITGRVLIEDKQYRYC</sequence>
<dbReference type="GO" id="GO:0046872">
    <property type="term" value="F:metal ion binding"/>
    <property type="evidence" value="ECO:0007669"/>
    <property type="project" value="UniProtKB-KW"/>
</dbReference>
<proteinExistence type="inferred from homology"/>
<comment type="similarity">
    <text evidence="8">Belongs to the pentraxin family.</text>
</comment>